<dbReference type="GO" id="GO:0004792">
    <property type="term" value="F:thiosulfate-cyanide sulfurtransferase activity"/>
    <property type="evidence" value="ECO:0007669"/>
    <property type="project" value="TreeGrafter"/>
</dbReference>
<keyword evidence="16" id="KW-1185">Reference proteome</keyword>
<dbReference type="FunFam" id="3.40.50.720:FF:000033">
    <property type="entry name" value="Adenylyltransferase and sulfurtransferase MOCS3"/>
    <property type="match status" value="1"/>
</dbReference>
<dbReference type="STRING" id="318161.Sden_0113"/>
<accession>Q12T16</accession>
<evidence type="ECO:0000256" key="10">
    <source>
        <dbReference type="ARBA" id="ARBA00073635"/>
    </source>
</evidence>
<dbReference type="InterPro" id="IPR000594">
    <property type="entry name" value="ThiF_NAD_FAD-bd"/>
</dbReference>
<evidence type="ECO:0000256" key="9">
    <source>
        <dbReference type="ARBA" id="ARBA00066884"/>
    </source>
</evidence>
<dbReference type="CDD" id="cd00757">
    <property type="entry name" value="ThiF_MoeB_HesA_family"/>
    <property type="match status" value="1"/>
</dbReference>
<dbReference type="GO" id="GO:0006777">
    <property type="term" value="P:Mo-molybdopterin cofactor biosynthetic process"/>
    <property type="evidence" value="ECO:0007669"/>
    <property type="project" value="InterPro"/>
</dbReference>
<comment type="subunit">
    <text evidence="8">Homodimer. Forms a stable heterotetrameric complex of 2 MoeB and 2 MoaD during adenylation of MoaD.</text>
</comment>
<dbReference type="KEGG" id="sdn:Sden_0113"/>
<dbReference type="GO" id="GO:0005829">
    <property type="term" value="C:cytosol"/>
    <property type="evidence" value="ECO:0007669"/>
    <property type="project" value="TreeGrafter"/>
</dbReference>
<evidence type="ECO:0000256" key="5">
    <source>
        <dbReference type="ARBA" id="ARBA00022840"/>
    </source>
</evidence>
<evidence type="ECO:0000256" key="6">
    <source>
        <dbReference type="ARBA" id="ARBA00052218"/>
    </source>
</evidence>
<dbReference type="HOGENOM" id="CLU_013325_10_3_6"/>
<dbReference type="OrthoDB" id="9804286at2"/>
<keyword evidence="4" id="KW-0547">Nucleotide-binding</keyword>
<evidence type="ECO:0000259" key="14">
    <source>
        <dbReference type="Pfam" id="PF00899"/>
    </source>
</evidence>
<evidence type="ECO:0000256" key="11">
    <source>
        <dbReference type="ARBA" id="ARBA00075110"/>
    </source>
</evidence>
<feature type="domain" description="THIF-type NAD/FAD binding fold" evidence="14">
    <location>
        <begin position="15"/>
        <end position="249"/>
    </location>
</feature>
<dbReference type="eggNOG" id="COG0476">
    <property type="taxonomic scope" value="Bacteria"/>
</dbReference>
<dbReference type="EMBL" id="CP000302">
    <property type="protein sequence ID" value="ABE53410.1"/>
    <property type="molecule type" value="Genomic_DNA"/>
</dbReference>
<evidence type="ECO:0000256" key="1">
    <source>
        <dbReference type="ARBA" id="ARBA00005046"/>
    </source>
</evidence>
<dbReference type="GO" id="GO:0061605">
    <property type="term" value="F:molybdopterin-synthase adenylyltransferase activity"/>
    <property type="evidence" value="ECO:0007669"/>
    <property type="project" value="UniProtKB-EC"/>
</dbReference>
<dbReference type="GO" id="GO:0005524">
    <property type="term" value="F:ATP binding"/>
    <property type="evidence" value="ECO:0007669"/>
    <property type="project" value="UniProtKB-KW"/>
</dbReference>
<dbReference type="NCBIfam" id="TIGR02355">
    <property type="entry name" value="moeB"/>
    <property type="match status" value="1"/>
</dbReference>
<evidence type="ECO:0000256" key="7">
    <source>
        <dbReference type="ARBA" id="ARBA00055169"/>
    </source>
</evidence>
<dbReference type="NCBIfam" id="NF004281">
    <property type="entry name" value="PRK05690.1"/>
    <property type="match status" value="1"/>
</dbReference>
<evidence type="ECO:0000313" key="16">
    <source>
        <dbReference type="Proteomes" id="UP000001982"/>
    </source>
</evidence>
<dbReference type="SUPFAM" id="SSF69572">
    <property type="entry name" value="Activating enzymes of the ubiquitin-like proteins"/>
    <property type="match status" value="1"/>
</dbReference>
<dbReference type="RefSeq" id="WP_011494579.1">
    <property type="nucleotide sequence ID" value="NC_007954.1"/>
</dbReference>
<dbReference type="GO" id="GO:0008146">
    <property type="term" value="F:sulfotransferase activity"/>
    <property type="evidence" value="ECO:0007669"/>
    <property type="project" value="TreeGrafter"/>
</dbReference>
<dbReference type="AlphaFoldDB" id="Q12T16"/>
<comment type="catalytic activity">
    <reaction evidence="6">
        <text>[molybdopterin-synthase sulfur-carrier protein]-C-terminal Gly-Gly + ATP + H(+) = [molybdopterin-synthase sulfur-carrier protein]-C-terminal Gly-Gly-AMP + diphosphate</text>
        <dbReference type="Rhea" id="RHEA:43616"/>
        <dbReference type="Rhea" id="RHEA-COMP:12159"/>
        <dbReference type="Rhea" id="RHEA-COMP:12202"/>
        <dbReference type="ChEBI" id="CHEBI:15378"/>
        <dbReference type="ChEBI" id="CHEBI:30616"/>
        <dbReference type="ChEBI" id="CHEBI:33019"/>
        <dbReference type="ChEBI" id="CHEBI:90618"/>
        <dbReference type="ChEBI" id="CHEBI:90778"/>
        <dbReference type="EC" id="2.7.7.80"/>
    </reaction>
</comment>
<dbReference type="GO" id="GO:0008641">
    <property type="term" value="F:ubiquitin-like modifier activating enzyme activity"/>
    <property type="evidence" value="ECO:0007669"/>
    <property type="project" value="InterPro"/>
</dbReference>
<organism evidence="15 16">
    <name type="scientific">Shewanella denitrificans (strain OS217 / ATCC BAA-1090 / DSM 15013)</name>
    <dbReference type="NCBI Taxonomy" id="318161"/>
    <lineage>
        <taxon>Bacteria</taxon>
        <taxon>Pseudomonadati</taxon>
        <taxon>Pseudomonadota</taxon>
        <taxon>Gammaproteobacteria</taxon>
        <taxon>Alteromonadales</taxon>
        <taxon>Shewanellaceae</taxon>
        <taxon>Shewanella</taxon>
    </lineage>
</organism>
<evidence type="ECO:0000256" key="8">
    <source>
        <dbReference type="ARBA" id="ARBA00063809"/>
    </source>
</evidence>
<dbReference type="Gene3D" id="3.40.50.720">
    <property type="entry name" value="NAD(P)-binding Rossmann-like Domain"/>
    <property type="match status" value="1"/>
</dbReference>
<keyword evidence="5" id="KW-0067">ATP-binding</keyword>
<evidence type="ECO:0000256" key="3">
    <source>
        <dbReference type="ARBA" id="ARBA00022679"/>
    </source>
</evidence>
<evidence type="ECO:0000256" key="12">
    <source>
        <dbReference type="ARBA" id="ARBA00075328"/>
    </source>
</evidence>
<sequence length="255" mass="27774">MFEAEILSHTEMMRYSRQISIKGVDLEGQEALKQAKILMIGLGGLGCAASQYLAVAGVGELTLVDFDTVELSNLQRQVLHHDENIGQNKVDSAKQSLQQLNPHIKLNSINGKLNQNQLTELIQSHDLVLDCTDNLAIRQDLNLSCFNHKTPLVSAAAIRMEGTVTVFDYQASSPCYHCYSSLFGEQALSCVEAGILAPVVGIVGAIQATEAIKYITQLGQGLQAKVLLIDAMTMEFRQMKLLKNPACPVCGASRN</sequence>
<proteinExistence type="inferred from homology"/>
<reference evidence="15 16" key="1">
    <citation type="submission" date="2006-03" db="EMBL/GenBank/DDBJ databases">
        <title>Complete sequence of Shewanella denitrificans OS217.</title>
        <authorList>
            <consortium name="US DOE Joint Genome Institute"/>
            <person name="Copeland A."/>
            <person name="Lucas S."/>
            <person name="Lapidus A."/>
            <person name="Barry K."/>
            <person name="Detter J.C."/>
            <person name="Glavina del Rio T."/>
            <person name="Hammon N."/>
            <person name="Israni S."/>
            <person name="Dalin E."/>
            <person name="Tice H."/>
            <person name="Pitluck S."/>
            <person name="Brettin T."/>
            <person name="Bruce D."/>
            <person name="Han C."/>
            <person name="Tapia R."/>
            <person name="Gilna P."/>
            <person name="Kiss H."/>
            <person name="Schmutz J."/>
            <person name="Larimer F."/>
            <person name="Land M."/>
            <person name="Hauser L."/>
            <person name="Kyrpides N."/>
            <person name="Lykidis A."/>
            <person name="Richardson P."/>
        </authorList>
    </citation>
    <scope>NUCLEOTIDE SEQUENCE [LARGE SCALE GENOMIC DNA]</scope>
    <source>
        <strain evidence="16">OS217 / ATCC BAA-1090 / DSM 15013</strain>
    </source>
</reference>
<gene>
    <name evidence="15" type="ordered locus">Sden_0113</name>
</gene>
<evidence type="ECO:0000256" key="2">
    <source>
        <dbReference type="ARBA" id="ARBA00009919"/>
    </source>
</evidence>
<name>Q12T16_SHEDO</name>
<dbReference type="Proteomes" id="UP000001982">
    <property type="component" value="Chromosome"/>
</dbReference>
<dbReference type="PANTHER" id="PTHR10953:SF194">
    <property type="entry name" value="MOLYBDOPTERIN-SYNTHASE ADENYLYLTRANSFERASE"/>
    <property type="match status" value="1"/>
</dbReference>
<protein>
    <recommendedName>
        <fullName evidence="10">Molybdopterin-synthase adenylyltransferase</fullName>
        <ecNumber evidence="9">2.7.7.80</ecNumber>
    </recommendedName>
    <alternativeName>
        <fullName evidence="13">MoaD protein adenylase</fullName>
    </alternativeName>
    <alternativeName>
        <fullName evidence="11">Molybdopterin-converting factor subunit 1 adenylase</fullName>
    </alternativeName>
    <alternativeName>
        <fullName evidence="12">Sulfur carrier protein MoaD adenylyltransferase</fullName>
    </alternativeName>
</protein>
<dbReference type="EC" id="2.7.7.80" evidence="9"/>
<dbReference type="Pfam" id="PF00899">
    <property type="entry name" value="ThiF"/>
    <property type="match status" value="1"/>
</dbReference>
<evidence type="ECO:0000256" key="4">
    <source>
        <dbReference type="ARBA" id="ARBA00022741"/>
    </source>
</evidence>
<evidence type="ECO:0000313" key="15">
    <source>
        <dbReference type="EMBL" id="ABE53410.1"/>
    </source>
</evidence>
<comment type="similarity">
    <text evidence="2">Belongs to the HesA/MoeB/ThiF family.</text>
</comment>
<dbReference type="InterPro" id="IPR045886">
    <property type="entry name" value="ThiF/MoeB/HesA"/>
</dbReference>
<comment type="function">
    <text evidence="7">Catalyzes the adenylation by ATP of the carboxyl group of the C-terminal glycine of sulfur carrier protein MoaD.</text>
</comment>
<dbReference type="InterPro" id="IPR012730">
    <property type="entry name" value="Mopterin_Synthase_Sase_MoeB"/>
</dbReference>
<evidence type="ECO:0000256" key="13">
    <source>
        <dbReference type="ARBA" id="ARBA00078531"/>
    </source>
</evidence>
<dbReference type="PANTHER" id="PTHR10953">
    <property type="entry name" value="UBIQUITIN-ACTIVATING ENZYME E1"/>
    <property type="match status" value="1"/>
</dbReference>
<comment type="pathway">
    <text evidence="1">Cofactor biosynthesis; molybdopterin biosynthesis.</text>
</comment>
<dbReference type="InterPro" id="IPR035985">
    <property type="entry name" value="Ubiquitin-activating_enz"/>
</dbReference>
<keyword evidence="3" id="KW-0808">Transferase</keyword>